<evidence type="ECO:0000256" key="3">
    <source>
        <dbReference type="ARBA" id="ARBA00022692"/>
    </source>
</evidence>
<keyword evidence="3 6" id="KW-0812">Transmembrane</keyword>
<dbReference type="Proteomes" id="UP000295741">
    <property type="component" value="Unassembled WGS sequence"/>
</dbReference>
<feature type="transmembrane region" description="Helical" evidence="6">
    <location>
        <begin position="66"/>
        <end position="88"/>
    </location>
</feature>
<dbReference type="RefSeq" id="WP_133473365.1">
    <property type="nucleotide sequence ID" value="NZ_SNWP01000010.1"/>
</dbReference>
<dbReference type="EMBL" id="SNWP01000010">
    <property type="protein sequence ID" value="TDO28737.1"/>
    <property type="molecule type" value="Genomic_DNA"/>
</dbReference>
<feature type="transmembrane region" description="Helical" evidence="6">
    <location>
        <begin position="37"/>
        <end position="54"/>
    </location>
</feature>
<feature type="transmembrane region" description="Helical" evidence="6">
    <location>
        <begin position="150"/>
        <end position="168"/>
    </location>
</feature>
<keyword evidence="4 6" id="KW-1133">Transmembrane helix</keyword>
<dbReference type="PANTHER" id="PTHR32322:SF2">
    <property type="entry name" value="EAMA DOMAIN-CONTAINING PROTEIN"/>
    <property type="match status" value="1"/>
</dbReference>
<keyword evidence="5 6" id="KW-0472">Membrane</keyword>
<accession>A0A4R6J1L7</accession>
<sequence length="288" mass="31395">MRDKLINWGIFILLSIIWGSSFILMKEGMHILTPYQVASIRILSAGLVLTPFALKALKQVPQNKWLLVMLSGLLGNFFPAYLFCIAETEIDSSLAGILNALTPLFTILVGISFFQLKANSTKIWGVIIGFIGLCLLMLSGKEVSFNNFSYAGLVLLATLCYGINVNMVGRYMKDVGSLNIASLAFVFLIIPSSIILYITGYQQLELTDSSVVKATGASFILGVMGTAFASIIFYMLVKRAGTLFASMVTYGIPFVAVFWGLLDGEKITALQMGCLGVILCGVYLVNRK</sequence>
<dbReference type="InterPro" id="IPR000620">
    <property type="entry name" value="EamA_dom"/>
</dbReference>
<gene>
    <name evidence="8" type="ORF">BC659_0817</name>
</gene>
<feature type="transmembrane region" description="Helical" evidence="6">
    <location>
        <begin position="121"/>
        <end position="138"/>
    </location>
</feature>
<protein>
    <submittedName>
        <fullName evidence="8">Drug/metabolite transporter (DMT)-like permease</fullName>
    </submittedName>
</protein>
<dbReference type="SUPFAM" id="SSF103481">
    <property type="entry name" value="Multidrug resistance efflux transporter EmrE"/>
    <property type="match status" value="2"/>
</dbReference>
<feature type="transmembrane region" description="Helical" evidence="6">
    <location>
        <begin position="94"/>
        <end position="114"/>
    </location>
</feature>
<feature type="transmembrane region" description="Helical" evidence="6">
    <location>
        <begin position="180"/>
        <end position="199"/>
    </location>
</feature>
<evidence type="ECO:0000256" key="4">
    <source>
        <dbReference type="ARBA" id="ARBA00022989"/>
    </source>
</evidence>
<evidence type="ECO:0000256" key="6">
    <source>
        <dbReference type="SAM" id="Phobius"/>
    </source>
</evidence>
<evidence type="ECO:0000256" key="1">
    <source>
        <dbReference type="ARBA" id="ARBA00004141"/>
    </source>
</evidence>
<feature type="domain" description="EamA" evidence="7">
    <location>
        <begin position="11"/>
        <end position="137"/>
    </location>
</feature>
<dbReference type="Pfam" id="PF00892">
    <property type="entry name" value="EamA"/>
    <property type="match status" value="2"/>
</dbReference>
<dbReference type="GO" id="GO:0016020">
    <property type="term" value="C:membrane"/>
    <property type="evidence" value="ECO:0007669"/>
    <property type="project" value="UniProtKB-SubCell"/>
</dbReference>
<comment type="similarity">
    <text evidence="2">Belongs to the EamA transporter family.</text>
</comment>
<dbReference type="PANTHER" id="PTHR32322">
    <property type="entry name" value="INNER MEMBRANE TRANSPORTER"/>
    <property type="match status" value="1"/>
</dbReference>
<evidence type="ECO:0000259" key="7">
    <source>
        <dbReference type="Pfam" id="PF00892"/>
    </source>
</evidence>
<evidence type="ECO:0000313" key="8">
    <source>
        <dbReference type="EMBL" id="TDO28737.1"/>
    </source>
</evidence>
<reference evidence="8 9" key="1">
    <citation type="submission" date="2019-03" db="EMBL/GenBank/DDBJ databases">
        <title>Genomic Encyclopedia of Archaeal and Bacterial Type Strains, Phase II (KMG-II): from individual species to whole genera.</title>
        <authorList>
            <person name="Goeker M."/>
        </authorList>
    </citation>
    <scope>NUCLEOTIDE SEQUENCE [LARGE SCALE GENOMIC DNA]</scope>
    <source>
        <strain evidence="8 9">DSM 28323</strain>
    </source>
</reference>
<feature type="transmembrane region" description="Helical" evidence="6">
    <location>
        <begin position="5"/>
        <end position="25"/>
    </location>
</feature>
<proteinExistence type="inferred from homology"/>
<evidence type="ECO:0000313" key="9">
    <source>
        <dbReference type="Proteomes" id="UP000295741"/>
    </source>
</evidence>
<dbReference type="OrthoDB" id="1117213at2"/>
<name>A0A4R6J1L7_9BACT</name>
<feature type="domain" description="EamA" evidence="7">
    <location>
        <begin position="152"/>
        <end position="286"/>
    </location>
</feature>
<dbReference type="AlphaFoldDB" id="A0A4R6J1L7"/>
<comment type="subcellular location">
    <subcellularLocation>
        <location evidence="1">Membrane</location>
        <topology evidence="1">Multi-pass membrane protein</topology>
    </subcellularLocation>
</comment>
<feature type="transmembrane region" description="Helical" evidence="6">
    <location>
        <begin position="268"/>
        <end position="285"/>
    </location>
</feature>
<dbReference type="Gene3D" id="1.10.3730.20">
    <property type="match status" value="1"/>
</dbReference>
<organism evidence="8 9">
    <name type="scientific">Sediminibacterium goheungense</name>
    <dbReference type="NCBI Taxonomy" id="1086393"/>
    <lineage>
        <taxon>Bacteria</taxon>
        <taxon>Pseudomonadati</taxon>
        <taxon>Bacteroidota</taxon>
        <taxon>Chitinophagia</taxon>
        <taxon>Chitinophagales</taxon>
        <taxon>Chitinophagaceae</taxon>
        <taxon>Sediminibacterium</taxon>
    </lineage>
</organism>
<evidence type="ECO:0000256" key="5">
    <source>
        <dbReference type="ARBA" id="ARBA00023136"/>
    </source>
</evidence>
<feature type="transmembrane region" description="Helical" evidence="6">
    <location>
        <begin position="219"/>
        <end position="237"/>
    </location>
</feature>
<dbReference type="InterPro" id="IPR037185">
    <property type="entry name" value="EmrE-like"/>
</dbReference>
<evidence type="ECO:0000256" key="2">
    <source>
        <dbReference type="ARBA" id="ARBA00007362"/>
    </source>
</evidence>
<dbReference type="InterPro" id="IPR050638">
    <property type="entry name" value="AA-Vitamin_Transporters"/>
</dbReference>
<keyword evidence="9" id="KW-1185">Reference proteome</keyword>
<feature type="transmembrane region" description="Helical" evidence="6">
    <location>
        <begin position="244"/>
        <end position="262"/>
    </location>
</feature>
<comment type="caution">
    <text evidence="8">The sequence shown here is derived from an EMBL/GenBank/DDBJ whole genome shotgun (WGS) entry which is preliminary data.</text>
</comment>